<keyword evidence="3 4" id="KW-0408">Iron</keyword>
<dbReference type="SUPFAM" id="SSF49785">
    <property type="entry name" value="Galactose-binding domain-like"/>
    <property type="match status" value="1"/>
</dbReference>
<feature type="compositionally biased region" description="Pro residues" evidence="5">
    <location>
        <begin position="44"/>
        <end position="58"/>
    </location>
</feature>
<dbReference type="Pfam" id="PF06537">
    <property type="entry name" value="DHOR"/>
    <property type="match status" value="1"/>
</dbReference>
<name>A0ABW7G1G2_9BURK</name>
<evidence type="ECO:0000256" key="4">
    <source>
        <dbReference type="PROSITE-ProRule" id="PRU00433"/>
    </source>
</evidence>
<feature type="compositionally biased region" description="Polar residues" evidence="5">
    <location>
        <begin position="84"/>
        <end position="93"/>
    </location>
</feature>
<dbReference type="InterPro" id="IPR010538">
    <property type="entry name" value="DHOR"/>
</dbReference>
<accession>A0ABW7G1G2</accession>
<feature type="domain" description="F5/8 type C" evidence="7">
    <location>
        <begin position="92"/>
        <end position="235"/>
    </location>
</feature>
<dbReference type="RefSeq" id="WP_394486456.1">
    <property type="nucleotide sequence ID" value="NZ_JBIGIA010000002.1"/>
</dbReference>
<evidence type="ECO:0000256" key="6">
    <source>
        <dbReference type="SAM" id="SignalP"/>
    </source>
</evidence>
<keyword evidence="1 4" id="KW-0349">Heme</keyword>
<feature type="signal peptide" evidence="6">
    <location>
        <begin position="1"/>
        <end position="29"/>
    </location>
</feature>
<evidence type="ECO:0000256" key="2">
    <source>
        <dbReference type="ARBA" id="ARBA00022723"/>
    </source>
</evidence>
<evidence type="ECO:0000313" key="9">
    <source>
        <dbReference type="EMBL" id="MFG6455796.1"/>
    </source>
</evidence>
<dbReference type="InterPro" id="IPR036909">
    <property type="entry name" value="Cyt_c-like_dom_sf"/>
</dbReference>
<keyword evidence="10" id="KW-1185">Reference proteome</keyword>
<dbReference type="EMBL" id="JBIGIA010000002">
    <property type="protein sequence ID" value="MFG6455796.1"/>
    <property type="molecule type" value="Genomic_DNA"/>
</dbReference>
<dbReference type="PROSITE" id="PS50022">
    <property type="entry name" value="FA58C_3"/>
    <property type="match status" value="1"/>
</dbReference>
<evidence type="ECO:0000256" key="3">
    <source>
        <dbReference type="ARBA" id="ARBA00023004"/>
    </source>
</evidence>
<evidence type="ECO:0000256" key="5">
    <source>
        <dbReference type="SAM" id="MobiDB-lite"/>
    </source>
</evidence>
<sequence length="986" mass="104105">MTYPVEMPKRPWRATAPTLLAALIAAALGTGCGGGGGGSATPPSAEPPATQPATPPSAPASSASAPDPVLELPPATTPVELPGSGSTTPISQLPVSMQLPAGTDVSKPGAVVRVSSATSSAVEGANTAGLAIDGSMTTRWASAKDDAAWIQFDFGTKTALGYVSLSWENAYGKEYAIEGSDDGTTWYQIRYVTGGKGGTEEFFNLNAFVRYVRVQGVARATQYGYSLFEVSFKSPGSDNTLPAIATTAQQFPADGSALAPAPAVQAPLETVQFTLPDGTLVTRFGMVGRSRHARERGEDWNEIGFGVNDTVDAAGNAKDKGPGAYLNFVANYFKNRTWGVEFIDNSRVAGVTKPTIIVNQYYQQAQRGGGHSFFRRYDTPGVTGYGWMSPGDLLDDTTYTDGFKDVASCPVIKKPPQDALLSPNSGYAGVKGANDGCSVVLDTVPGHSDLSANADGVMVPNGKTIASRALKVGDAIEFTGSFFSTRAAMDAVGDSGAVRYYTNEVTYVVGSGLRPWYGVQPRLMNAPLPEETLQGGTGSVSYDYADNGAFMFQQPNNQIGMQNMQRFVEGRRLIHTDMWTGEHNESGNDRNDAAVGLQGPRFNKSSCFACHIGNGRSLAPTAINQRLDTMGVRAAALNADGKQVPHPTYGVAVQMNARSLSTGALQDWGTGVRVAGFDVRSVKLDDGTVVELSKPRVAFDGPTPAAYSLRSAQPMIGMGLLEAVPDADILARARTTPDADGVVGIANFAYDPETGVVRLGRYGWKASKVSLRHQAAGAALQDMSVTSPVFPNRDCLSGKCTPSKVEKGLTEDDLTLISRYLALLGVPAQRSQVSGFPKGVSPLPDLDVNPTQVASGARVFEASRCTTCHVASMKTGNGSEFAELRNQLIKPYTNLLLHDMGADMADGFVEGRATGTMWRTSALWGIGYTERVAGAAGKVGYLHDGRARTLTEAIMWHGGEGASSRARFAALSKADREALLAFLKSL</sequence>
<dbReference type="InterPro" id="IPR051395">
    <property type="entry name" value="Cytochrome_c_Peroxidase/MauG"/>
</dbReference>
<keyword evidence="2 4" id="KW-0479">Metal-binding</keyword>
<dbReference type="Pfam" id="PF00754">
    <property type="entry name" value="F5_F8_type_C"/>
    <property type="match status" value="1"/>
</dbReference>
<dbReference type="Gene3D" id="2.60.120.260">
    <property type="entry name" value="Galactose-binding domain-like"/>
    <property type="match status" value="1"/>
</dbReference>
<evidence type="ECO:0000256" key="1">
    <source>
        <dbReference type="ARBA" id="ARBA00022617"/>
    </source>
</evidence>
<feature type="domain" description="Cytochrome c" evidence="8">
    <location>
        <begin position="851"/>
        <end position="986"/>
    </location>
</feature>
<evidence type="ECO:0000313" key="10">
    <source>
        <dbReference type="Proteomes" id="UP001606305"/>
    </source>
</evidence>
<dbReference type="Gene3D" id="1.10.760.10">
    <property type="entry name" value="Cytochrome c-like domain"/>
    <property type="match status" value="1"/>
</dbReference>
<dbReference type="Proteomes" id="UP001606305">
    <property type="component" value="Unassembled WGS sequence"/>
</dbReference>
<dbReference type="PANTHER" id="PTHR30600:SF4">
    <property type="entry name" value="CYTOCHROME C DOMAIN-CONTAINING PROTEIN"/>
    <property type="match status" value="1"/>
</dbReference>
<evidence type="ECO:0000259" key="7">
    <source>
        <dbReference type="PROSITE" id="PS50022"/>
    </source>
</evidence>
<comment type="caution">
    <text evidence="9">The sequence shown here is derived from an EMBL/GenBank/DDBJ whole genome shotgun (WGS) entry which is preliminary data.</text>
</comment>
<dbReference type="InterPro" id="IPR009056">
    <property type="entry name" value="Cyt_c-like_dom"/>
</dbReference>
<protein>
    <submittedName>
        <fullName evidence="9">Di-heme oxidoredictase family protein</fullName>
    </submittedName>
</protein>
<organism evidence="9 10">
    <name type="scientific">Pelomonas nitida</name>
    <dbReference type="NCBI Taxonomy" id="3299027"/>
    <lineage>
        <taxon>Bacteria</taxon>
        <taxon>Pseudomonadati</taxon>
        <taxon>Pseudomonadota</taxon>
        <taxon>Betaproteobacteria</taxon>
        <taxon>Burkholderiales</taxon>
        <taxon>Sphaerotilaceae</taxon>
        <taxon>Roseateles</taxon>
    </lineage>
</organism>
<gene>
    <name evidence="9" type="ORF">ACG00X_03035</name>
</gene>
<dbReference type="InterPro" id="IPR000421">
    <property type="entry name" value="FA58C"/>
</dbReference>
<dbReference type="SUPFAM" id="SSF46626">
    <property type="entry name" value="Cytochrome c"/>
    <property type="match status" value="1"/>
</dbReference>
<dbReference type="InterPro" id="IPR008979">
    <property type="entry name" value="Galactose-bd-like_sf"/>
</dbReference>
<dbReference type="PANTHER" id="PTHR30600">
    <property type="entry name" value="CYTOCHROME C PEROXIDASE-RELATED"/>
    <property type="match status" value="1"/>
</dbReference>
<feature type="region of interest" description="Disordered" evidence="5">
    <location>
        <begin position="33"/>
        <end position="93"/>
    </location>
</feature>
<evidence type="ECO:0000259" key="8">
    <source>
        <dbReference type="PROSITE" id="PS51007"/>
    </source>
</evidence>
<proteinExistence type="predicted"/>
<reference evidence="9 10" key="1">
    <citation type="submission" date="2024-09" db="EMBL/GenBank/DDBJ databases">
        <title>Novel species of the genus Pelomonas and Roseateles isolated from streams.</title>
        <authorList>
            <person name="Lu H."/>
        </authorList>
    </citation>
    <scope>NUCLEOTIDE SEQUENCE [LARGE SCALE GENOMIC DNA]</scope>
    <source>
        <strain evidence="9 10">BYS96W</strain>
    </source>
</reference>
<keyword evidence="6" id="KW-0732">Signal</keyword>
<feature type="chain" id="PRO_5045852426" evidence="6">
    <location>
        <begin position="30"/>
        <end position="986"/>
    </location>
</feature>
<dbReference type="PROSITE" id="PS51007">
    <property type="entry name" value="CYTC"/>
    <property type="match status" value="1"/>
</dbReference>